<dbReference type="PANTHER" id="PTHR30055:SF146">
    <property type="entry name" value="HTH-TYPE TRANSCRIPTIONAL DUAL REGULATOR CECR"/>
    <property type="match status" value="1"/>
</dbReference>
<dbReference type="InterPro" id="IPR009057">
    <property type="entry name" value="Homeodomain-like_sf"/>
</dbReference>
<reference evidence="4 5" key="1">
    <citation type="submission" date="2019-06" db="EMBL/GenBank/DDBJ databases">
        <title>Sequencing the genomes of 1000 actinobacteria strains.</title>
        <authorList>
            <person name="Klenk H.-P."/>
        </authorList>
    </citation>
    <scope>NUCLEOTIDE SEQUENCE [LARGE SCALE GENOMIC DNA]</scope>
    <source>
        <strain evidence="4 5">DSM 102200</strain>
    </source>
</reference>
<keyword evidence="5" id="KW-1185">Reference proteome</keyword>
<dbReference type="GO" id="GO:0003700">
    <property type="term" value="F:DNA-binding transcription factor activity"/>
    <property type="evidence" value="ECO:0007669"/>
    <property type="project" value="TreeGrafter"/>
</dbReference>
<dbReference type="InterPro" id="IPR050109">
    <property type="entry name" value="HTH-type_TetR-like_transc_reg"/>
</dbReference>
<organism evidence="4 5">
    <name type="scientific">Actinoallomurus bryophytorum</name>
    <dbReference type="NCBI Taxonomy" id="1490222"/>
    <lineage>
        <taxon>Bacteria</taxon>
        <taxon>Bacillati</taxon>
        <taxon>Actinomycetota</taxon>
        <taxon>Actinomycetes</taxon>
        <taxon>Streptosporangiales</taxon>
        <taxon>Thermomonosporaceae</taxon>
        <taxon>Actinoallomurus</taxon>
    </lineage>
</organism>
<feature type="domain" description="HTH tetR-type" evidence="3">
    <location>
        <begin position="1"/>
        <end position="54"/>
    </location>
</feature>
<dbReference type="PANTHER" id="PTHR30055">
    <property type="entry name" value="HTH-TYPE TRANSCRIPTIONAL REGULATOR RUTR"/>
    <property type="match status" value="1"/>
</dbReference>
<dbReference type="PROSITE" id="PS50977">
    <property type="entry name" value="HTH_TETR_2"/>
    <property type="match status" value="1"/>
</dbReference>
<accession>A0A543CQF0</accession>
<dbReference type="SUPFAM" id="SSF46689">
    <property type="entry name" value="Homeodomain-like"/>
    <property type="match status" value="1"/>
</dbReference>
<dbReference type="AlphaFoldDB" id="A0A543CQF0"/>
<evidence type="ECO:0000313" key="4">
    <source>
        <dbReference type="EMBL" id="TQL99325.1"/>
    </source>
</evidence>
<evidence type="ECO:0000256" key="1">
    <source>
        <dbReference type="ARBA" id="ARBA00023125"/>
    </source>
</evidence>
<dbReference type="Proteomes" id="UP000316096">
    <property type="component" value="Unassembled WGS sequence"/>
</dbReference>
<dbReference type="Pfam" id="PF00440">
    <property type="entry name" value="TetR_N"/>
    <property type="match status" value="1"/>
</dbReference>
<keyword evidence="1 2" id="KW-0238">DNA-binding</keyword>
<dbReference type="EMBL" id="VFOZ01000001">
    <property type="protein sequence ID" value="TQL99325.1"/>
    <property type="molecule type" value="Genomic_DNA"/>
</dbReference>
<dbReference type="InterPro" id="IPR001647">
    <property type="entry name" value="HTH_TetR"/>
</dbReference>
<gene>
    <name evidence="4" type="ORF">FB559_4997</name>
</gene>
<proteinExistence type="predicted"/>
<evidence type="ECO:0000313" key="5">
    <source>
        <dbReference type="Proteomes" id="UP000316096"/>
    </source>
</evidence>
<protein>
    <submittedName>
        <fullName evidence="4">TetR family transcriptional regulator</fullName>
    </submittedName>
</protein>
<evidence type="ECO:0000259" key="3">
    <source>
        <dbReference type="PROSITE" id="PS50977"/>
    </source>
</evidence>
<evidence type="ECO:0000256" key="2">
    <source>
        <dbReference type="PROSITE-ProRule" id="PRU00335"/>
    </source>
</evidence>
<feature type="DNA-binding region" description="H-T-H motif" evidence="2">
    <location>
        <begin position="17"/>
        <end position="36"/>
    </location>
</feature>
<dbReference type="RefSeq" id="WP_221640166.1">
    <property type="nucleotide sequence ID" value="NZ_VFOZ01000001.1"/>
</dbReference>
<comment type="caution">
    <text evidence="4">The sequence shown here is derived from an EMBL/GenBank/DDBJ whole genome shotgun (WGS) entry which is preliminary data.</text>
</comment>
<dbReference type="PROSITE" id="PS01081">
    <property type="entry name" value="HTH_TETR_1"/>
    <property type="match status" value="1"/>
</dbReference>
<dbReference type="Gene3D" id="1.10.357.10">
    <property type="entry name" value="Tetracycline Repressor, domain 2"/>
    <property type="match status" value="1"/>
</dbReference>
<dbReference type="InterPro" id="IPR023772">
    <property type="entry name" value="DNA-bd_HTH_TetR-type_CS"/>
</dbReference>
<sequence length="178" mass="19717">MAAAARSFMHAGFAATSLDDVAAAAGVTKAIIYRHFESKHDLYLAVLLDTRRRIRDHVRDPQLDADTVAELALAAREAPDGFRLLYRHARQEPDFADYVDELDTNATHTAETRLRERIPDPARRRWIAALVAALIFDAILTWLDTDQPVEPDELARTLQATVRALTAAQAPSAETATS</sequence>
<dbReference type="GO" id="GO:0000976">
    <property type="term" value="F:transcription cis-regulatory region binding"/>
    <property type="evidence" value="ECO:0007669"/>
    <property type="project" value="TreeGrafter"/>
</dbReference>
<name>A0A543CQF0_9ACTN</name>